<evidence type="ECO:0000256" key="3">
    <source>
        <dbReference type="ARBA" id="ARBA00023315"/>
    </source>
</evidence>
<dbReference type="Pfam" id="PF02803">
    <property type="entry name" value="Thiolase_C"/>
    <property type="match status" value="1"/>
</dbReference>
<dbReference type="Gene3D" id="3.40.47.10">
    <property type="match status" value="2"/>
</dbReference>
<dbReference type="RefSeq" id="WP_012544507.1">
    <property type="nucleotide sequence ID" value="NC_011295.1"/>
</dbReference>
<evidence type="ECO:0000313" key="9">
    <source>
        <dbReference type="Proteomes" id="UP000001732"/>
    </source>
</evidence>
<accession>B5Y608</accession>
<gene>
    <name evidence="8" type="ordered locus">COPRO5265_1386</name>
</gene>
<dbReference type="NCBIfam" id="TIGR01930">
    <property type="entry name" value="AcCoA-C-Actrans"/>
    <property type="match status" value="1"/>
</dbReference>
<dbReference type="InterPro" id="IPR020613">
    <property type="entry name" value="Thiolase_CS"/>
</dbReference>
<evidence type="ECO:0000313" key="8">
    <source>
        <dbReference type="EMBL" id="ACI17856.1"/>
    </source>
</evidence>
<dbReference type="STRING" id="309798.COPRO5265_1386"/>
<evidence type="ECO:0000259" key="6">
    <source>
        <dbReference type="Pfam" id="PF00108"/>
    </source>
</evidence>
<evidence type="ECO:0000256" key="4">
    <source>
        <dbReference type="PIRSR" id="PIRSR000429-1"/>
    </source>
</evidence>
<dbReference type="GO" id="GO:0003985">
    <property type="term" value="F:acetyl-CoA C-acetyltransferase activity"/>
    <property type="evidence" value="ECO:0007669"/>
    <property type="project" value="UniProtKB-EC"/>
</dbReference>
<dbReference type="PROSITE" id="PS00737">
    <property type="entry name" value="THIOLASE_2"/>
    <property type="match status" value="1"/>
</dbReference>
<feature type="active site" description="Proton acceptor" evidence="4">
    <location>
        <position position="376"/>
    </location>
</feature>
<dbReference type="EC" id="2.3.1.9" evidence="8"/>
<evidence type="ECO:0000256" key="5">
    <source>
        <dbReference type="RuleBase" id="RU003557"/>
    </source>
</evidence>
<keyword evidence="2 5" id="KW-0808">Transferase</keyword>
<feature type="domain" description="Thiolase C-terminal" evidence="7">
    <location>
        <begin position="269"/>
        <end position="389"/>
    </location>
</feature>
<dbReference type="InterPro" id="IPR002155">
    <property type="entry name" value="Thiolase"/>
</dbReference>
<dbReference type="FunFam" id="3.40.47.10:FF:000010">
    <property type="entry name" value="Acetyl-CoA acetyltransferase (Thiolase)"/>
    <property type="match status" value="1"/>
</dbReference>
<dbReference type="AlphaFoldDB" id="B5Y608"/>
<dbReference type="KEGG" id="cpo:COPRO5265_1386"/>
<evidence type="ECO:0000259" key="7">
    <source>
        <dbReference type="Pfam" id="PF02803"/>
    </source>
</evidence>
<feature type="domain" description="Thiolase N-terminal" evidence="6">
    <location>
        <begin position="6"/>
        <end position="259"/>
    </location>
</feature>
<feature type="active site" description="Acyl-thioester intermediate" evidence="4">
    <location>
        <position position="88"/>
    </location>
</feature>
<keyword evidence="9" id="KW-1185">Reference proteome</keyword>
<dbReference type="SUPFAM" id="SSF53901">
    <property type="entry name" value="Thiolase-like"/>
    <property type="match status" value="2"/>
</dbReference>
<dbReference type="Proteomes" id="UP000001732">
    <property type="component" value="Chromosome"/>
</dbReference>
<evidence type="ECO:0000256" key="2">
    <source>
        <dbReference type="ARBA" id="ARBA00022679"/>
    </source>
</evidence>
<name>B5Y608_COPPD</name>
<dbReference type="InterPro" id="IPR020615">
    <property type="entry name" value="Thiolase_acyl_enz_int_AS"/>
</dbReference>
<dbReference type="CDD" id="cd00751">
    <property type="entry name" value="thiolase"/>
    <property type="match status" value="1"/>
</dbReference>
<keyword evidence="3 5" id="KW-0012">Acyltransferase</keyword>
<proteinExistence type="inferred from homology"/>
<dbReference type="eggNOG" id="COG0183">
    <property type="taxonomic scope" value="Bacteria"/>
</dbReference>
<dbReference type="InterPro" id="IPR016039">
    <property type="entry name" value="Thiolase-like"/>
</dbReference>
<dbReference type="PROSITE" id="PS00098">
    <property type="entry name" value="THIOLASE_1"/>
    <property type="match status" value="1"/>
</dbReference>
<protein>
    <submittedName>
        <fullName evidence="8">Acetyl-CoA acetyltransferase (Acetoacetyl-CoA thiolase)</fullName>
        <ecNumber evidence="8">2.3.1.9</ecNumber>
    </submittedName>
</protein>
<dbReference type="PIRSF" id="PIRSF000429">
    <property type="entry name" value="Ac-CoA_Ac_transf"/>
    <property type="match status" value="1"/>
</dbReference>
<reference evidence="8 9" key="2">
    <citation type="journal article" date="2014" name="Genome Announc.">
        <title>Complete Genome Sequence of Coprothermobacter proteolyticus DSM 5265.</title>
        <authorList>
            <person name="Alexiev A."/>
            <person name="Coil D.A."/>
            <person name="Badger J.H."/>
            <person name="Enticknap J."/>
            <person name="Ward N."/>
            <person name="Robb F.T."/>
            <person name="Eisen J.A."/>
        </authorList>
    </citation>
    <scope>NUCLEOTIDE SEQUENCE [LARGE SCALE GENOMIC DNA]</scope>
    <source>
        <strain evidence="9">ATCC 35245 / DSM 5265 / OCM 4 / BT</strain>
    </source>
</reference>
<dbReference type="EMBL" id="CP001145">
    <property type="protein sequence ID" value="ACI17856.1"/>
    <property type="molecule type" value="Genomic_DNA"/>
</dbReference>
<dbReference type="PANTHER" id="PTHR18919">
    <property type="entry name" value="ACETYL-COA C-ACYLTRANSFERASE"/>
    <property type="match status" value="1"/>
</dbReference>
<evidence type="ECO:0000256" key="1">
    <source>
        <dbReference type="ARBA" id="ARBA00010982"/>
    </source>
</evidence>
<dbReference type="Pfam" id="PF00108">
    <property type="entry name" value="Thiolase_N"/>
    <property type="match status" value="1"/>
</dbReference>
<dbReference type="InterPro" id="IPR020617">
    <property type="entry name" value="Thiolase_C"/>
</dbReference>
<dbReference type="OrthoDB" id="9764638at2"/>
<comment type="similarity">
    <text evidence="1 5">Belongs to the thiolase-like superfamily. Thiolase family.</text>
</comment>
<sequence length="390" mass="41367">MNEVFISMPLRTAISKFGGSLKDIPAPEIAGKVINAILEETHLPPDAFDDVVLGNVIQAGEKMNAARQAAIYGGISDSVPAMVVNRVCGSGLQAVITAAMEIQSGYASCVLAGGMENMDKAPYILSNGRYGARMGDTTLYDAMLMDGLNDAFTGKHSGLITDEYLVPKYGVTREEQDQFAYESHMKAAKAIQEGKFSSQIVPIQVSKEFVFQVDENVRPDTTLERLAKLRPAFKEGGTITAGNAPSLNSGAAAMVLSTEKVANKFNLPVFGRILSCAVSAVDPNFFGIAPIPAVKNALEKASLSINDIDLFEINEAFAAIAIVVQRELSIPEEKLNVNGGAVALGHPIGASGAMLVTKILYELRNRQAKLGCVSLCIGGGQGIALIVERV</sequence>
<dbReference type="HOGENOM" id="CLU_031026_0_0_9"/>
<organism evidence="8 9">
    <name type="scientific">Coprothermobacter proteolyticus (strain ATCC 35245 / DSM 5265 / OCM 4 / BT)</name>
    <dbReference type="NCBI Taxonomy" id="309798"/>
    <lineage>
        <taxon>Bacteria</taxon>
        <taxon>Pseudomonadati</taxon>
        <taxon>Coprothermobacterota</taxon>
        <taxon>Coprothermobacteria</taxon>
        <taxon>Coprothermobacterales</taxon>
        <taxon>Coprothermobacteraceae</taxon>
        <taxon>Coprothermobacter</taxon>
    </lineage>
</organism>
<dbReference type="InterPro" id="IPR020616">
    <property type="entry name" value="Thiolase_N"/>
</dbReference>
<feature type="active site" description="Proton acceptor" evidence="4">
    <location>
        <position position="346"/>
    </location>
</feature>
<dbReference type="PANTHER" id="PTHR18919:SF107">
    <property type="entry name" value="ACETYL-COA ACETYLTRANSFERASE, CYTOSOLIC"/>
    <property type="match status" value="1"/>
</dbReference>
<reference evidence="9" key="1">
    <citation type="submission" date="2008-08" db="EMBL/GenBank/DDBJ databases">
        <title>The complete genome sequence of Coprothermobacter proteolyticus strain ATCC 5245 / DSM 5265 / BT.</title>
        <authorList>
            <person name="Dodson R.J."/>
            <person name="Durkin A.S."/>
            <person name="Wu M."/>
            <person name="Eisen J."/>
            <person name="Sutton G."/>
        </authorList>
    </citation>
    <scope>NUCLEOTIDE SEQUENCE [LARGE SCALE GENOMIC DNA]</scope>
    <source>
        <strain evidence="9">ATCC 35245 / DSM 5265 / OCM 4 / BT</strain>
    </source>
</reference>